<evidence type="ECO:0000256" key="5">
    <source>
        <dbReference type="ARBA" id="ARBA00023136"/>
    </source>
</evidence>
<accession>A0ABS9NQZ7</accession>
<evidence type="ECO:0000256" key="6">
    <source>
        <dbReference type="SAM" id="Phobius"/>
    </source>
</evidence>
<dbReference type="InterPro" id="IPR051258">
    <property type="entry name" value="Diverse_Substrate_Transporter"/>
</dbReference>
<dbReference type="InterPro" id="IPR000620">
    <property type="entry name" value="EamA_dom"/>
</dbReference>
<dbReference type="EMBL" id="JAKOOW010000037">
    <property type="protein sequence ID" value="MCG6504925.1"/>
    <property type="molecule type" value="Genomic_DNA"/>
</dbReference>
<reference evidence="8 9" key="1">
    <citation type="submission" date="2022-02" db="EMBL/GenBank/DDBJ databases">
        <title>Genome sequence data of Kingella unionensis sp. nov. strain CICC 24913 (CCUG 75125).</title>
        <authorList>
            <person name="Xiao M."/>
        </authorList>
    </citation>
    <scope>NUCLEOTIDE SEQUENCE [LARGE SCALE GENOMIC DNA]</scope>
    <source>
        <strain evidence="8 9">CICC 24913</strain>
    </source>
</reference>
<evidence type="ECO:0000313" key="8">
    <source>
        <dbReference type="EMBL" id="MCG6504925.1"/>
    </source>
</evidence>
<dbReference type="RefSeq" id="WP_238748482.1">
    <property type="nucleotide sequence ID" value="NZ_JAKOOW010000037.1"/>
</dbReference>
<feature type="transmembrane region" description="Helical" evidence="6">
    <location>
        <begin position="171"/>
        <end position="194"/>
    </location>
</feature>
<evidence type="ECO:0000256" key="4">
    <source>
        <dbReference type="ARBA" id="ARBA00022989"/>
    </source>
</evidence>
<keyword evidence="5 6" id="KW-0472">Membrane</keyword>
<keyword evidence="2" id="KW-1003">Cell membrane</keyword>
<evidence type="ECO:0000256" key="1">
    <source>
        <dbReference type="ARBA" id="ARBA00004651"/>
    </source>
</evidence>
<dbReference type="Proteomes" id="UP001298424">
    <property type="component" value="Unassembled WGS sequence"/>
</dbReference>
<sequence length="292" mass="31754">MFYQITALFIWSSAFVAAKYTYGMMDAVMMVQMRLVISALVVLPVCRRYLGRIPRQSWRPLVLLSFLNYIGVLMFQFVGLKYTSAASAITVVGLEPLITAFIGHFFFRDPARWYHWLCGLLAFAGVGLMIAGGSEGGGDITWYGCLLVLLGGAVFCATLRPTRKLIDDIGAPAYTSVSLALAALLCLPFTLLLAQDYAIRWSGSGTLALLYLGIGAGWFAYLLWNRGMKQVSANTSGLLLPLEPVFGVILAVLLLGEQISALSWSGVLLVMLSTAAAILLSEMAKRKRTKAA</sequence>
<feature type="domain" description="EamA" evidence="7">
    <location>
        <begin position="143"/>
        <end position="275"/>
    </location>
</feature>
<dbReference type="PANTHER" id="PTHR42920">
    <property type="entry name" value="OS03G0707200 PROTEIN-RELATED"/>
    <property type="match status" value="1"/>
</dbReference>
<feature type="transmembrane region" description="Helical" evidence="6">
    <location>
        <begin position="140"/>
        <end position="159"/>
    </location>
</feature>
<feature type="transmembrane region" description="Helical" evidence="6">
    <location>
        <begin position="85"/>
        <end position="107"/>
    </location>
</feature>
<feature type="transmembrane region" description="Helical" evidence="6">
    <location>
        <begin position="114"/>
        <end position="134"/>
    </location>
</feature>
<evidence type="ECO:0000256" key="2">
    <source>
        <dbReference type="ARBA" id="ARBA00022475"/>
    </source>
</evidence>
<feature type="transmembrane region" description="Helical" evidence="6">
    <location>
        <begin position="58"/>
        <end position="79"/>
    </location>
</feature>
<dbReference type="PANTHER" id="PTHR42920:SF24">
    <property type="entry name" value="AROMATIC AMINO ACID EXPORTER YDDG"/>
    <property type="match status" value="1"/>
</dbReference>
<feature type="transmembrane region" description="Helical" evidence="6">
    <location>
        <begin position="236"/>
        <end position="255"/>
    </location>
</feature>
<comment type="caution">
    <text evidence="8">The sequence shown here is derived from an EMBL/GenBank/DDBJ whole genome shotgun (WGS) entry which is preliminary data.</text>
</comment>
<evidence type="ECO:0000259" key="7">
    <source>
        <dbReference type="Pfam" id="PF00892"/>
    </source>
</evidence>
<feature type="transmembrane region" description="Helical" evidence="6">
    <location>
        <begin position="206"/>
        <end position="224"/>
    </location>
</feature>
<keyword evidence="3 6" id="KW-0812">Transmembrane</keyword>
<gene>
    <name evidence="8" type="ORF">MB824_10510</name>
</gene>
<dbReference type="Pfam" id="PF00892">
    <property type="entry name" value="EamA"/>
    <property type="match status" value="2"/>
</dbReference>
<proteinExistence type="predicted"/>
<evidence type="ECO:0000313" key="9">
    <source>
        <dbReference type="Proteomes" id="UP001298424"/>
    </source>
</evidence>
<protein>
    <submittedName>
        <fullName evidence="8">EamA family transporter</fullName>
    </submittedName>
</protein>
<keyword evidence="4 6" id="KW-1133">Transmembrane helix</keyword>
<feature type="transmembrane region" description="Helical" evidence="6">
    <location>
        <begin position="27"/>
        <end position="46"/>
    </location>
</feature>
<feature type="transmembrane region" description="Helical" evidence="6">
    <location>
        <begin position="261"/>
        <end position="280"/>
    </location>
</feature>
<comment type="subcellular location">
    <subcellularLocation>
        <location evidence="1">Cell membrane</location>
        <topology evidence="1">Multi-pass membrane protein</topology>
    </subcellularLocation>
</comment>
<name>A0ABS9NQZ7_9NEIS</name>
<dbReference type="SUPFAM" id="SSF103481">
    <property type="entry name" value="Multidrug resistance efflux transporter EmrE"/>
    <property type="match status" value="2"/>
</dbReference>
<dbReference type="InterPro" id="IPR037185">
    <property type="entry name" value="EmrE-like"/>
</dbReference>
<feature type="domain" description="EamA" evidence="7">
    <location>
        <begin position="3"/>
        <end position="130"/>
    </location>
</feature>
<keyword evidence="9" id="KW-1185">Reference proteome</keyword>
<organism evidence="8 9">
    <name type="scientific">Kingella pumchi</name>
    <dbReference type="NCBI Taxonomy" id="2779506"/>
    <lineage>
        <taxon>Bacteria</taxon>
        <taxon>Pseudomonadati</taxon>
        <taxon>Pseudomonadota</taxon>
        <taxon>Betaproteobacteria</taxon>
        <taxon>Neisseriales</taxon>
        <taxon>Neisseriaceae</taxon>
        <taxon>Kingella</taxon>
    </lineage>
</organism>
<evidence type="ECO:0000256" key="3">
    <source>
        <dbReference type="ARBA" id="ARBA00022692"/>
    </source>
</evidence>